<feature type="transmembrane region" description="Helical" evidence="7">
    <location>
        <begin position="165"/>
        <end position="185"/>
    </location>
</feature>
<evidence type="ECO:0000256" key="4">
    <source>
        <dbReference type="ARBA" id="ARBA00022982"/>
    </source>
</evidence>
<dbReference type="InterPro" id="IPR013783">
    <property type="entry name" value="Ig-like_fold"/>
</dbReference>
<dbReference type="PANTHER" id="PTHR30176">
    <property type="entry name" value="FERREDOXIN-TYPE PROTEIN NAPH"/>
    <property type="match status" value="1"/>
</dbReference>
<evidence type="ECO:0000256" key="5">
    <source>
        <dbReference type="ARBA" id="ARBA00023004"/>
    </source>
</evidence>
<keyword evidence="7" id="KW-0472">Membrane</keyword>
<keyword evidence="10" id="KW-1185">Reference proteome</keyword>
<feature type="domain" description="4Fe-4S ferredoxin-type" evidence="8">
    <location>
        <begin position="229"/>
        <end position="257"/>
    </location>
</feature>
<dbReference type="Proteomes" id="UP000789359">
    <property type="component" value="Unassembled WGS sequence"/>
</dbReference>
<dbReference type="Gene3D" id="3.30.70.20">
    <property type="match status" value="1"/>
</dbReference>
<dbReference type="Pfam" id="PF11614">
    <property type="entry name" value="FixG_C"/>
    <property type="match status" value="1"/>
</dbReference>
<dbReference type="InterPro" id="IPR017900">
    <property type="entry name" value="4Fe4S_Fe_S_CS"/>
</dbReference>
<evidence type="ECO:0000256" key="1">
    <source>
        <dbReference type="ARBA" id="ARBA00022448"/>
    </source>
</evidence>
<dbReference type="Gene3D" id="2.60.40.10">
    <property type="entry name" value="Immunoglobulins"/>
    <property type="match status" value="1"/>
</dbReference>
<feature type="transmembrane region" description="Helical" evidence="7">
    <location>
        <begin position="58"/>
        <end position="84"/>
    </location>
</feature>
<dbReference type="Pfam" id="PF13746">
    <property type="entry name" value="Fer4_18"/>
    <property type="match status" value="1"/>
</dbReference>
<dbReference type="SUPFAM" id="SSF54862">
    <property type="entry name" value="4Fe-4S ferredoxins"/>
    <property type="match status" value="1"/>
</dbReference>
<dbReference type="PANTHER" id="PTHR30176:SF3">
    <property type="entry name" value="FERREDOXIN-TYPE PROTEIN NAPH"/>
    <property type="match status" value="1"/>
</dbReference>
<organism evidence="9 10">
    <name type="scientific">Campylobacter suis</name>
    <dbReference type="NCBI Taxonomy" id="2790657"/>
    <lineage>
        <taxon>Bacteria</taxon>
        <taxon>Pseudomonadati</taxon>
        <taxon>Campylobacterota</taxon>
        <taxon>Epsilonproteobacteria</taxon>
        <taxon>Campylobacterales</taxon>
        <taxon>Campylobacteraceae</taxon>
        <taxon>Campylobacter</taxon>
    </lineage>
</organism>
<name>A0ABN7K3W7_9BACT</name>
<keyword evidence="7" id="KW-1133">Transmembrane helix</keyword>
<evidence type="ECO:0000256" key="3">
    <source>
        <dbReference type="ARBA" id="ARBA00022723"/>
    </source>
</evidence>
<reference evidence="9 10" key="1">
    <citation type="submission" date="2020-11" db="EMBL/GenBank/DDBJ databases">
        <authorList>
            <person name="Peeters C."/>
        </authorList>
    </citation>
    <scope>NUCLEOTIDE SEQUENCE [LARGE SCALE GENOMIC DNA]</scope>
    <source>
        <strain evidence="9 10">LMG 8286</strain>
    </source>
</reference>
<sequence length="443" mass="51456">MQNFITNWTKKRHITYLLITCFALVIPFIRINDAHFFLLSFDKKELHLLFTRFDMQELYLMPFVFIILFLFIFFVTTLGGRVWCGWSCPQSIFRYMFRDIIQTKILKIYANYKNKQKDPQSMPKRVLAVIIWIFISLIIACNFVWFFVPPEDFFTYMQNPAEHKFLIGMVLLIAAWLVFDICYLAERFCVYLCPYARIQSVMFDNDTIQVIYDESRGGKIYDKNVKLWKKPKIDGAQCTGCEACVKICPTHIDIRKGMQLECINCLDCADACSHTMNALGLPSLISWTSENSLKTKQKVKYARFRTIAYCVALFIAGSALFLMGGKKENMLLNINRTSELYKISDDGSVHNYYTFLFQNIDKKAHSYYFDTNDTNLKIVRPSEPIEIKAGAKQRVIVTISSPKIPLDKDKDTPLSIGINAYATDDKENINVKRDTIFVYPKGE</sequence>
<gene>
    <name evidence="9" type="ORF">LMG8286_00027</name>
</gene>
<dbReference type="InterPro" id="IPR051684">
    <property type="entry name" value="Electron_Trans/Redox"/>
</dbReference>
<dbReference type="Pfam" id="PF12801">
    <property type="entry name" value="Fer4_5"/>
    <property type="match status" value="1"/>
</dbReference>
<feature type="transmembrane region" description="Helical" evidence="7">
    <location>
        <begin position="306"/>
        <end position="325"/>
    </location>
</feature>
<dbReference type="InterPro" id="IPR032879">
    <property type="entry name" value="FixG_C"/>
</dbReference>
<evidence type="ECO:0000313" key="10">
    <source>
        <dbReference type="Proteomes" id="UP000789359"/>
    </source>
</evidence>
<dbReference type="InterPro" id="IPR017896">
    <property type="entry name" value="4Fe4S_Fe-S-bd"/>
</dbReference>
<keyword evidence="1" id="KW-0813">Transport</keyword>
<accession>A0ABN7K3W7</accession>
<dbReference type="PROSITE" id="PS00198">
    <property type="entry name" value="4FE4S_FER_1"/>
    <property type="match status" value="1"/>
</dbReference>
<keyword evidence="5" id="KW-0408">Iron</keyword>
<keyword evidence="3" id="KW-0479">Metal-binding</keyword>
<feature type="transmembrane region" description="Helical" evidence="7">
    <location>
        <begin position="126"/>
        <end position="145"/>
    </location>
</feature>
<dbReference type="NCBIfam" id="TIGR02745">
    <property type="entry name" value="ccoG_rdxA_fixG"/>
    <property type="match status" value="1"/>
</dbReference>
<protein>
    <recommendedName>
        <fullName evidence="8">4Fe-4S ferredoxin-type domain-containing protein</fullName>
    </recommendedName>
</protein>
<keyword evidence="4" id="KW-0249">Electron transport</keyword>
<evidence type="ECO:0000256" key="2">
    <source>
        <dbReference type="ARBA" id="ARBA00022485"/>
    </source>
</evidence>
<keyword evidence="7" id="KW-0812">Transmembrane</keyword>
<evidence type="ECO:0000256" key="6">
    <source>
        <dbReference type="ARBA" id="ARBA00023014"/>
    </source>
</evidence>
<dbReference type="RefSeq" id="WP_230055847.1">
    <property type="nucleotide sequence ID" value="NZ_CAJHOE010000001.1"/>
</dbReference>
<evidence type="ECO:0000256" key="7">
    <source>
        <dbReference type="SAM" id="Phobius"/>
    </source>
</evidence>
<evidence type="ECO:0000259" key="8">
    <source>
        <dbReference type="PROSITE" id="PS51379"/>
    </source>
</evidence>
<proteinExistence type="predicted"/>
<dbReference type="EMBL" id="CAJHOE010000001">
    <property type="protein sequence ID" value="CAD7286196.1"/>
    <property type="molecule type" value="Genomic_DNA"/>
</dbReference>
<dbReference type="InterPro" id="IPR014116">
    <property type="entry name" value="Cyt_c_oxidase_cbb3_FixG"/>
</dbReference>
<dbReference type="PROSITE" id="PS51379">
    <property type="entry name" value="4FE4S_FER_2"/>
    <property type="match status" value="1"/>
</dbReference>
<comment type="caution">
    <text evidence="9">The sequence shown here is derived from an EMBL/GenBank/DDBJ whole genome shotgun (WGS) entry which is preliminary data.</text>
</comment>
<evidence type="ECO:0000313" key="9">
    <source>
        <dbReference type="EMBL" id="CAD7286196.1"/>
    </source>
</evidence>
<keyword evidence="6" id="KW-0411">Iron-sulfur</keyword>
<feature type="transmembrane region" description="Helical" evidence="7">
    <location>
        <begin position="16"/>
        <end position="38"/>
    </location>
</feature>
<keyword evidence="2" id="KW-0004">4Fe-4S</keyword>